<keyword evidence="2" id="KW-0547">Nucleotide-binding</keyword>
<accession>A0A4S3PVX4</accession>
<dbReference type="Gene3D" id="3.40.50.300">
    <property type="entry name" value="P-loop containing nucleotide triphosphate hydrolases"/>
    <property type="match status" value="2"/>
</dbReference>
<evidence type="ECO:0000313" key="3">
    <source>
        <dbReference type="Proteomes" id="UP000306477"/>
    </source>
</evidence>
<dbReference type="AlphaFoldDB" id="A0A4S3PVX4"/>
<dbReference type="RefSeq" id="WP_136378619.1">
    <property type="nucleotide sequence ID" value="NZ_SLUB01000006.1"/>
</dbReference>
<dbReference type="Pfam" id="PF13304">
    <property type="entry name" value="AAA_21"/>
    <property type="match status" value="1"/>
</dbReference>
<dbReference type="PANTHER" id="PTHR40396">
    <property type="entry name" value="ATPASE-LIKE PROTEIN"/>
    <property type="match status" value="1"/>
</dbReference>
<dbReference type="GO" id="GO:0005524">
    <property type="term" value="F:ATP binding"/>
    <property type="evidence" value="ECO:0007669"/>
    <property type="project" value="UniProtKB-KW"/>
</dbReference>
<evidence type="ECO:0000313" key="2">
    <source>
        <dbReference type="EMBL" id="THE13980.1"/>
    </source>
</evidence>
<organism evidence="2 3">
    <name type="scientific">Bacillus timonensis</name>
    <dbReference type="NCBI Taxonomy" id="1033734"/>
    <lineage>
        <taxon>Bacteria</taxon>
        <taxon>Bacillati</taxon>
        <taxon>Bacillota</taxon>
        <taxon>Bacilli</taxon>
        <taxon>Bacillales</taxon>
        <taxon>Bacillaceae</taxon>
        <taxon>Bacillus</taxon>
    </lineage>
</organism>
<dbReference type="GO" id="GO:0016887">
    <property type="term" value="F:ATP hydrolysis activity"/>
    <property type="evidence" value="ECO:0007669"/>
    <property type="project" value="InterPro"/>
</dbReference>
<proteinExistence type="predicted"/>
<evidence type="ECO:0000259" key="1">
    <source>
        <dbReference type="Pfam" id="PF13304"/>
    </source>
</evidence>
<dbReference type="InterPro" id="IPR003959">
    <property type="entry name" value="ATPase_AAA_core"/>
</dbReference>
<protein>
    <submittedName>
        <fullName evidence="2">ATP-binding protein</fullName>
    </submittedName>
</protein>
<keyword evidence="3" id="KW-1185">Reference proteome</keyword>
<feature type="domain" description="ATPase AAA-type core" evidence="1">
    <location>
        <begin position="38"/>
        <end position="373"/>
    </location>
</feature>
<dbReference type="OrthoDB" id="9809324at2"/>
<reference evidence="2 3" key="1">
    <citation type="journal article" date="2019" name="Indoor Air">
        <title>Impacts of indoor surface finishes on bacterial viability.</title>
        <authorList>
            <person name="Hu J."/>
            <person name="Maamar S.B."/>
            <person name="Glawe A.J."/>
            <person name="Gottel N."/>
            <person name="Gilbert J.A."/>
            <person name="Hartmann E.M."/>
        </authorList>
    </citation>
    <scope>NUCLEOTIDE SEQUENCE [LARGE SCALE GENOMIC DNA]</scope>
    <source>
        <strain evidence="2 3">AF060A6</strain>
    </source>
</reference>
<keyword evidence="2" id="KW-0067">ATP-binding</keyword>
<sequence length="444" mass="51003">MSSIIRVTNVEVKNLKNVKRGNFSTNSTFDNLTAADVIGFYGQNGSGKTAIVEAFNLLKLLLDTRKLPELSKHLLYFNEEFIDLSFDLIIKNYLGEFFVKYEVSISKGKDKLQVIKEKVSYRENISKKRFKDIFYKNNQEISIRNQKIKSMNEDIRVTVMVANRMANDNATSFIFREELREVYDYFLNEIETEIMNNLLVDFNRDFHVIDQIQSGLLIANIVMPFNVHVENIRGSIPYELSDTMVLPPPLFDTIQKVIEQTNVVLKTIIPGLQIKIRKIHQEKMDNGIDGIRFEFLSTKGSIELPLRSESSGVIKIISILSTLIAVYNNPNACVVIDELDAGIFEYLLGELLEVISENGQGQLFFTSHNLRILEVLPIRNLWFTTLNEEDRYLQLKGVKKLNNARDIYLRAVQLGGQDEPIYGETDLYDIKKSFRKAGKINGEE</sequence>
<gene>
    <name evidence="2" type="ORF">E1I69_05620</name>
</gene>
<comment type="caution">
    <text evidence="2">The sequence shown here is derived from an EMBL/GenBank/DDBJ whole genome shotgun (WGS) entry which is preliminary data.</text>
</comment>
<dbReference type="PANTHER" id="PTHR40396:SF1">
    <property type="entry name" value="ATPASE AAA-TYPE CORE DOMAIN-CONTAINING PROTEIN"/>
    <property type="match status" value="1"/>
</dbReference>
<dbReference type="InterPro" id="IPR027417">
    <property type="entry name" value="P-loop_NTPase"/>
</dbReference>
<dbReference type="SUPFAM" id="SSF52540">
    <property type="entry name" value="P-loop containing nucleoside triphosphate hydrolases"/>
    <property type="match status" value="1"/>
</dbReference>
<name>A0A4S3PVX4_9BACI</name>
<dbReference type="Proteomes" id="UP000306477">
    <property type="component" value="Unassembled WGS sequence"/>
</dbReference>
<dbReference type="EMBL" id="SLUB01000006">
    <property type="protein sequence ID" value="THE13980.1"/>
    <property type="molecule type" value="Genomic_DNA"/>
</dbReference>